<dbReference type="Proteomes" id="UP000261540">
    <property type="component" value="Unplaced"/>
</dbReference>
<evidence type="ECO:0000256" key="14">
    <source>
        <dbReference type="ARBA" id="ARBA00050017"/>
    </source>
</evidence>
<comment type="subunit">
    <text evidence="14">Component of the phagocyte NADPH oxidase core complex/cytochrome b558 complex, composed of CYBB (heavy chain (beta)) and CYBA (light chain (alpha)). Component of the phagocyte NADPH oxidase complex composed of an obligatory core heterodimer formed by the membrane proteins CYBA and CYBB and the cytosolic regulatory subunits NCF1/p47-phox, NCF2/p67-phox, NCF4/p40-phox and the small GTPase RAC1 or RAC2. Interacts with NCF1 (via SH3 domain). Interacts with SH3PXD2A. Interacts with DUOX1, DUOX2 and TPO. Interacts with NOX4; this interaction mediates superoxide generation. Interacts with calprotectin (S100A8/9). Interacts with GBP7. Interacts with NOXO1. Forms a heterodimer with NOX3 and is essential for activity and cell membrane localization of NOX3. Interacts with NOX1.</text>
</comment>
<keyword evidence="7 16" id="KW-0472">Membrane</keyword>
<evidence type="ECO:0000256" key="12">
    <source>
        <dbReference type="ARBA" id="ARBA00032067"/>
    </source>
</evidence>
<dbReference type="AlphaFoldDB" id="A0A3B3Q6M3"/>
<dbReference type="STRING" id="1676925.ENSPKIP00000001808"/>
<evidence type="ECO:0000256" key="11">
    <source>
        <dbReference type="ARBA" id="ARBA00031995"/>
    </source>
</evidence>
<evidence type="ECO:0000256" key="2">
    <source>
        <dbReference type="ARBA" id="ARBA00010590"/>
    </source>
</evidence>
<dbReference type="InterPro" id="IPR007732">
    <property type="entry name" value="Cyt_b558_asu"/>
</dbReference>
<evidence type="ECO:0000256" key="16">
    <source>
        <dbReference type="SAM" id="Phobius"/>
    </source>
</evidence>
<dbReference type="GO" id="GO:0048246">
    <property type="term" value="P:macrophage chemotaxis"/>
    <property type="evidence" value="ECO:0007669"/>
    <property type="project" value="Ensembl"/>
</dbReference>
<evidence type="ECO:0000256" key="6">
    <source>
        <dbReference type="ARBA" id="ARBA00022989"/>
    </source>
</evidence>
<feature type="transmembrane region" description="Helical" evidence="16">
    <location>
        <begin position="109"/>
        <end position="142"/>
    </location>
</feature>
<evidence type="ECO:0000256" key="7">
    <source>
        <dbReference type="ARBA" id="ARBA00023136"/>
    </source>
</evidence>
<evidence type="ECO:0000256" key="3">
    <source>
        <dbReference type="ARBA" id="ARBA00017733"/>
    </source>
</evidence>
<reference evidence="17" key="2">
    <citation type="submission" date="2025-09" db="UniProtKB">
        <authorList>
            <consortium name="Ensembl"/>
        </authorList>
    </citation>
    <scope>IDENTIFICATION</scope>
</reference>
<name>A0A3B3Q6M3_9TELE</name>
<dbReference type="Ensembl" id="ENSPKIT00000025736.1">
    <property type="protein sequence ID" value="ENSPKIP00000001808.1"/>
    <property type="gene ID" value="ENSPKIG00000019944.1"/>
</dbReference>
<proteinExistence type="inferred from homology"/>
<evidence type="ECO:0000256" key="5">
    <source>
        <dbReference type="ARBA" id="ARBA00022692"/>
    </source>
</evidence>
<dbReference type="GO" id="GO:0020037">
    <property type="term" value="F:heme binding"/>
    <property type="evidence" value="ECO:0007669"/>
    <property type="project" value="InterPro"/>
</dbReference>
<feature type="compositionally biased region" description="Basic and acidic residues" evidence="15">
    <location>
        <begin position="158"/>
        <end position="167"/>
    </location>
</feature>
<accession>A0A3B3Q6M3</accession>
<protein>
    <recommendedName>
        <fullName evidence="3">Cytochrome b-245 light chain</fullName>
    </recommendedName>
    <alternativeName>
        <fullName evidence="11">Cytochrome b(558) alpha chain</fullName>
    </alternativeName>
    <alternativeName>
        <fullName evidence="10">Cytochrome b558 subunit alpha</fullName>
    </alternativeName>
    <alternativeName>
        <fullName evidence="13">Neutrophil cytochrome b 22 kDa polypeptide</fullName>
    </alternativeName>
    <alternativeName>
        <fullName evidence="12">Superoxide-generating NADPH oxidase light chain subunit</fullName>
    </alternativeName>
    <alternativeName>
        <fullName evidence="8">p22 phagocyte B-cytochrome</fullName>
    </alternativeName>
    <alternativeName>
        <fullName evidence="9">p22-phox</fullName>
    </alternativeName>
</protein>
<sequence length="205" mass="22842">MGRAYQSVERRVWLTRALGACVKLGKGHTVRAETLTPIAVLQGYSSAYWNIRGAARPKATECSARIYYAYSATNLCFSSTYFQTFWGQYCLTVCVKAFGPLTRNYYIRALLHAALCVPGAFILCTVLGCVCLAIASIIYLLAAVRGEQWLPILPRAEPREKPGESIKEPPQNPPPRPPAEMRRKRAEDMEGAAYTNPMPVMPNEY</sequence>
<organism evidence="17 18">
    <name type="scientific">Paramormyrops kingsleyae</name>
    <dbReference type="NCBI Taxonomy" id="1676925"/>
    <lineage>
        <taxon>Eukaryota</taxon>
        <taxon>Metazoa</taxon>
        <taxon>Chordata</taxon>
        <taxon>Craniata</taxon>
        <taxon>Vertebrata</taxon>
        <taxon>Euteleostomi</taxon>
        <taxon>Actinopterygii</taxon>
        <taxon>Neopterygii</taxon>
        <taxon>Teleostei</taxon>
        <taxon>Osteoglossocephala</taxon>
        <taxon>Osteoglossomorpha</taxon>
        <taxon>Osteoglossiformes</taxon>
        <taxon>Mormyridae</taxon>
        <taxon>Paramormyrops</taxon>
    </lineage>
</organism>
<feature type="compositionally biased region" description="Basic and acidic residues" evidence="15">
    <location>
        <begin position="179"/>
        <end position="188"/>
    </location>
</feature>
<evidence type="ECO:0000313" key="17">
    <source>
        <dbReference type="Ensembl" id="ENSPKIP00000001808.1"/>
    </source>
</evidence>
<evidence type="ECO:0000256" key="9">
    <source>
        <dbReference type="ARBA" id="ARBA00030298"/>
    </source>
</evidence>
<feature type="region of interest" description="Disordered" evidence="15">
    <location>
        <begin position="158"/>
        <end position="205"/>
    </location>
</feature>
<evidence type="ECO:0000256" key="10">
    <source>
        <dbReference type="ARBA" id="ARBA00031067"/>
    </source>
</evidence>
<evidence type="ECO:0000256" key="4">
    <source>
        <dbReference type="ARBA" id="ARBA00022475"/>
    </source>
</evidence>
<keyword evidence="6 16" id="KW-1133">Transmembrane helix</keyword>
<keyword evidence="5 16" id="KW-0812">Transmembrane</keyword>
<evidence type="ECO:0000256" key="1">
    <source>
        <dbReference type="ARBA" id="ARBA00004236"/>
    </source>
</evidence>
<dbReference type="PANTHER" id="PTHR15168">
    <property type="entry name" value="CYTOCHROME B-245 LIGHT CHAIN"/>
    <property type="match status" value="1"/>
</dbReference>
<evidence type="ECO:0000313" key="18">
    <source>
        <dbReference type="Proteomes" id="UP000261540"/>
    </source>
</evidence>
<keyword evidence="18" id="KW-1185">Reference proteome</keyword>
<comment type="similarity">
    <text evidence="2">Belongs to the p22phox family.</text>
</comment>
<dbReference type="PANTHER" id="PTHR15168:SF0">
    <property type="entry name" value="CYTOCHROME B-245 LIGHT CHAIN"/>
    <property type="match status" value="1"/>
</dbReference>
<evidence type="ECO:0000256" key="8">
    <source>
        <dbReference type="ARBA" id="ARBA00030106"/>
    </source>
</evidence>
<keyword evidence="4" id="KW-1003">Cell membrane</keyword>
<dbReference type="Pfam" id="PF05038">
    <property type="entry name" value="Cytochrom_B558a"/>
    <property type="match status" value="1"/>
</dbReference>
<dbReference type="GeneTree" id="ENSGT00390000002290"/>
<evidence type="ECO:0000256" key="13">
    <source>
        <dbReference type="ARBA" id="ARBA00033347"/>
    </source>
</evidence>
<dbReference type="GO" id="GO:0005886">
    <property type="term" value="C:plasma membrane"/>
    <property type="evidence" value="ECO:0007669"/>
    <property type="project" value="UniProtKB-SubCell"/>
</dbReference>
<evidence type="ECO:0000256" key="15">
    <source>
        <dbReference type="SAM" id="MobiDB-lite"/>
    </source>
</evidence>
<comment type="subcellular location">
    <subcellularLocation>
        <location evidence="1">Cell membrane</location>
    </subcellularLocation>
</comment>
<dbReference type="GO" id="GO:1990266">
    <property type="term" value="P:neutrophil migration"/>
    <property type="evidence" value="ECO:0007669"/>
    <property type="project" value="Ensembl"/>
</dbReference>
<reference evidence="17" key="1">
    <citation type="submission" date="2025-08" db="UniProtKB">
        <authorList>
            <consortium name="Ensembl"/>
        </authorList>
    </citation>
    <scope>IDENTIFICATION</scope>
</reference>